<dbReference type="InterPro" id="IPR031982">
    <property type="entry name" value="PilE-like"/>
</dbReference>
<protein>
    <recommendedName>
        <fullName evidence="3">Type IV pilus biogenesis protein PilE</fullName>
    </recommendedName>
</protein>
<evidence type="ECO:0000313" key="2">
    <source>
        <dbReference type="EMBL" id="VAW99081.1"/>
    </source>
</evidence>
<reference evidence="2" key="1">
    <citation type="submission" date="2018-06" db="EMBL/GenBank/DDBJ databases">
        <authorList>
            <person name="Zhirakovskaya E."/>
        </authorList>
    </citation>
    <scope>NUCLEOTIDE SEQUENCE</scope>
</reference>
<dbReference type="EMBL" id="UOFS01000039">
    <property type="protein sequence ID" value="VAW99081.1"/>
    <property type="molecule type" value="Genomic_DNA"/>
</dbReference>
<accession>A0A3B1A4S9</accession>
<dbReference type="GO" id="GO:0043683">
    <property type="term" value="P:type IV pilus assembly"/>
    <property type="evidence" value="ECO:0007669"/>
    <property type="project" value="InterPro"/>
</dbReference>
<evidence type="ECO:0008006" key="3">
    <source>
        <dbReference type="Google" id="ProtNLM"/>
    </source>
</evidence>
<dbReference type="Gene3D" id="3.30.700.10">
    <property type="entry name" value="Glycoprotein, Type 4 Pilin"/>
    <property type="match status" value="1"/>
</dbReference>
<evidence type="ECO:0000256" key="1">
    <source>
        <dbReference type="SAM" id="Phobius"/>
    </source>
</evidence>
<dbReference type="InterPro" id="IPR012902">
    <property type="entry name" value="N_methyl_site"/>
</dbReference>
<dbReference type="AlphaFoldDB" id="A0A3B1A4S9"/>
<dbReference type="SUPFAM" id="SSF54523">
    <property type="entry name" value="Pili subunits"/>
    <property type="match status" value="1"/>
</dbReference>
<dbReference type="NCBIfam" id="TIGR02532">
    <property type="entry name" value="IV_pilin_GFxxxE"/>
    <property type="match status" value="1"/>
</dbReference>
<feature type="transmembrane region" description="Helical" evidence="1">
    <location>
        <begin position="6"/>
        <end position="24"/>
    </location>
</feature>
<keyword evidence="1" id="KW-0812">Transmembrane</keyword>
<sequence length="119" mass="12634">MTLLELMIVVAIIAIISAIAIPAYSGYIRTARIQECQQEAASLALAEEEFFLEQRVYFAGANVAALQTASQGLWTAAEPLASNRNCTYVIVLVGATGYTLTATGSNKLSSEGTVVTKTK</sequence>
<name>A0A3B1A4S9_9ZZZZ</name>
<proteinExistence type="predicted"/>
<gene>
    <name evidence="2" type="ORF">MNBD_GAMMA22-1423</name>
</gene>
<keyword evidence="1" id="KW-1133">Transmembrane helix</keyword>
<keyword evidence="1" id="KW-0472">Membrane</keyword>
<organism evidence="2">
    <name type="scientific">hydrothermal vent metagenome</name>
    <dbReference type="NCBI Taxonomy" id="652676"/>
    <lineage>
        <taxon>unclassified sequences</taxon>
        <taxon>metagenomes</taxon>
        <taxon>ecological metagenomes</taxon>
    </lineage>
</organism>
<dbReference type="InterPro" id="IPR045584">
    <property type="entry name" value="Pilin-like"/>
</dbReference>
<dbReference type="Pfam" id="PF16732">
    <property type="entry name" value="ComP_DUS"/>
    <property type="match status" value="1"/>
</dbReference>